<dbReference type="InterPro" id="IPR036113">
    <property type="entry name" value="Asp/Glu-ADT_sf_sub_c"/>
</dbReference>
<dbReference type="InterPro" id="IPR003837">
    <property type="entry name" value="GatC"/>
</dbReference>
<evidence type="ECO:0000313" key="2">
    <source>
        <dbReference type="EMBL" id="KAJ3625348.1"/>
    </source>
</evidence>
<dbReference type="Proteomes" id="UP001168821">
    <property type="component" value="Unassembled WGS sequence"/>
</dbReference>
<name>A0AA38HKM1_9CUCU</name>
<evidence type="ECO:0000256" key="1">
    <source>
        <dbReference type="ARBA" id="ARBA00023128"/>
    </source>
</evidence>
<accession>A0AA38HKM1</accession>
<dbReference type="NCBIfam" id="TIGR00135">
    <property type="entry name" value="gatC"/>
    <property type="match status" value="1"/>
</dbReference>
<organism evidence="2 3">
    <name type="scientific">Zophobas morio</name>
    <dbReference type="NCBI Taxonomy" id="2755281"/>
    <lineage>
        <taxon>Eukaryota</taxon>
        <taxon>Metazoa</taxon>
        <taxon>Ecdysozoa</taxon>
        <taxon>Arthropoda</taxon>
        <taxon>Hexapoda</taxon>
        <taxon>Insecta</taxon>
        <taxon>Pterygota</taxon>
        <taxon>Neoptera</taxon>
        <taxon>Endopterygota</taxon>
        <taxon>Coleoptera</taxon>
        <taxon>Polyphaga</taxon>
        <taxon>Cucujiformia</taxon>
        <taxon>Tenebrionidae</taxon>
        <taxon>Zophobas</taxon>
    </lineage>
</organism>
<reference evidence="2" key="1">
    <citation type="journal article" date="2023" name="G3 (Bethesda)">
        <title>Whole genome assemblies of Zophobas morio and Tenebrio molitor.</title>
        <authorList>
            <person name="Kaur S."/>
            <person name="Stinson S.A."/>
            <person name="diCenzo G.C."/>
        </authorList>
    </citation>
    <scope>NUCLEOTIDE SEQUENCE</scope>
    <source>
        <strain evidence="2">QUZm001</strain>
    </source>
</reference>
<protein>
    <submittedName>
        <fullName evidence="2">Uncharacterized protein</fullName>
    </submittedName>
</protein>
<keyword evidence="3" id="KW-1185">Reference proteome</keyword>
<comment type="caution">
    <text evidence="2">The sequence shown here is derived from an EMBL/GenBank/DDBJ whole genome shotgun (WGS) entry which is preliminary data.</text>
</comment>
<evidence type="ECO:0000313" key="3">
    <source>
        <dbReference type="Proteomes" id="UP001168821"/>
    </source>
</evidence>
<dbReference type="AlphaFoldDB" id="A0AA38HKM1"/>
<dbReference type="EMBL" id="JALNTZ010001512">
    <property type="protein sequence ID" value="KAJ3625348.1"/>
    <property type="molecule type" value="Genomic_DNA"/>
</dbReference>
<sequence>MIKVTKELIKELAEDIMLEISDEEAEKVYQTEEKIRNEFLKVTNMNVDGIDPMHYPFDVVNTHLREDENPVTITKEQMMINAPSKDKDYVLIKKVVK</sequence>
<proteinExistence type="predicted"/>
<dbReference type="SUPFAM" id="SSF141000">
    <property type="entry name" value="Glu-tRNAGln amidotransferase C subunit"/>
    <property type="match status" value="1"/>
</dbReference>
<gene>
    <name evidence="2" type="ORF">Zmor_004315</name>
</gene>
<dbReference type="Pfam" id="PF02686">
    <property type="entry name" value="GatC"/>
    <property type="match status" value="1"/>
</dbReference>
<dbReference type="GO" id="GO:0006450">
    <property type="term" value="P:regulation of translational fidelity"/>
    <property type="evidence" value="ECO:0007669"/>
    <property type="project" value="InterPro"/>
</dbReference>
<keyword evidence="1" id="KW-0496">Mitochondrion</keyword>